<protein>
    <recommendedName>
        <fullName evidence="6">Deoxyribose-phosphate aldolase</fullName>
        <shortName evidence="6">DERA</shortName>
        <ecNumber evidence="6">4.1.2.4</ecNumber>
    </recommendedName>
    <alternativeName>
        <fullName evidence="6">2-deoxy-D-ribose 5-phosphate aldolase</fullName>
    </alternativeName>
    <alternativeName>
        <fullName evidence="6">Phosphodeoxyriboaldolase</fullName>
        <shortName evidence="6">Deoxyriboaldolase</shortName>
    </alternativeName>
</protein>
<dbReference type="Pfam" id="PF01791">
    <property type="entry name" value="DeoC"/>
    <property type="match status" value="1"/>
</dbReference>
<keyword evidence="8" id="KW-1185">Reference proteome</keyword>
<dbReference type="SUPFAM" id="SSF51569">
    <property type="entry name" value="Aldolase"/>
    <property type="match status" value="1"/>
</dbReference>
<dbReference type="GO" id="GO:0009264">
    <property type="term" value="P:deoxyribonucleotide catabolic process"/>
    <property type="evidence" value="ECO:0007669"/>
    <property type="project" value="UniProtKB-UniRule"/>
</dbReference>
<gene>
    <name evidence="6 7" type="primary">deoC</name>
    <name evidence="7" type="ORF">MBORA_04810</name>
</gene>
<dbReference type="PANTHER" id="PTHR10889">
    <property type="entry name" value="DEOXYRIBOSE-PHOSPHATE ALDOLASE"/>
    <property type="match status" value="1"/>
</dbReference>
<keyword evidence="4 6" id="KW-0704">Schiff base</keyword>
<evidence type="ECO:0000256" key="3">
    <source>
        <dbReference type="ARBA" id="ARBA00023239"/>
    </source>
</evidence>
<dbReference type="UniPathway" id="UPA00002">
    <property type="reaction ID" value="UER00468"/>
</dbReference>
<reference evidence="8" key="1">
    <citation type="journal article" date="2016" name="Genome Announc.">
        <title>Draft Genome Sequences of Methanobrevibacter curvatus DSM11111, Methanobrevibacter cuticularis DSM11139, Methanobrevibacter filiformis DSM11501, and Methanobrevibacter oralis DSM7256.</title>
        <authorList>
            <person name="Poehlein A."/>
            <person name="Seedorf H."/>
        </authorList>
    </citation>
    <scope>NUCLEOTIDE SEQUENCE [LARGE SCALE GENOMIC DNA]</scope>
    <source>
        <strain evidence="8">DSM 7256 / JCM 30027 / ZR</strain>
    </source>
</reference>
<dbReference type="NCBIfam" id="TIGR00126">
    <property type="entry name" value="deoC"/>
    <property type="match status" value="1"/>
</dbReference>
<dbReference type="OrthoDB" id="31145at2157"/>
<dbReference type="AlphaFoldDB" id="A0A166BMW1"/>
<keyword evidence="3 6" id="KW-0456">Lyase</keyword>
<dbReference type="PIRSF" id="PIRSF001357">
    <property type="entry name" value="DeoC"/>
    <property type="match status" value="1"/>
</dbReference>
<dbReference type="Proteomes" id="UP000077428">
    <property type="component" value="Unassembled WGS sequence"/>
</dbReference>
<evidence type="ECO:0000256" key="4">
    <source>
        <dbReference type="ARBA" id="ARBA00023270"/>
    </source>
</evidence>
<feature type="active site" description="Proton donor/acceptor" evidence="6">
    <location>
        <position position="96"/>
    </location>
</feature>
<feature type="active site" description="Schiff-base intermediate with acetaldehyde" evidence="6">
    <location>
        <position position="158"/>
    </location>
</feature>
<comment type="caution">
    <text evidence="6">Lacks conserved residue(s) required for the propagation of feature annotation.</text>
</comment>
<evidence type="ECO:0000313" key="8">
    <source>
        <dbReference type="Proteomes" id="UP000077428"/>
    </source>
</evidence>
<dbReference type="SMART" id="SM01133">
    <property type="entry name" value="DeoC"/>
    <property type="match status" value="1"/>
</dbReference>
<dbReference type="PANTHER" id="PTHR10889:SF1">
    <property type="entry name" value="DEOXYRIBOSE-PHOSPHATE ALDOLASE"/>
    <property type="match status" value="1"/>
</dbReference>
<dbReference type="GO" id="GO:0006018">
    <property type="term" value="P:2-deoxyribose 1-phosphate catabolic process"/>
    <property type="evidence" value="ECO:0007669"/>
    <property type="project" value="UniProtKB-UniRule"/>
</dbReference>
<dbReference type="PATRIC" id="fig|66851.6.peg.546"/>
<dbReference type="STRING" id="66851.MBORA_04810"/>
<dbReference type="InterPro" id="IPR013785">
    <property type="entry name" value="Aldolase_TIM"/>
</dbReference>
<dbReference type="EMBL" id="LWMU01000048">
    <property type="protein sequence ID" value="KZX13573.1"/>
    <property type="molecule type" value="Genomic_DNA"/>
</dbReference>
<comment type="pathway">
    <text evidence="6">Carbohydrate degradation; 2-deoxy-D-ribose 1-phosphate degradation; D-glyceraldehyde 3-phosphate and acetaldehyde from 2-deoxy-alpha-D-ribose 1-phosphate: step 2/2.</text>
</comment>
<dbReference type="GO" id="GO:0004139">
    <property type="term" value="F:deoxyribose-phosphate aldolase activity"/>
    <property type="evidence" value="ECO:0007669"/>
    <property type="project" value="UniProtKB-UniRule"/>
</dbReference>
<dbReference type="GO" id="GO:0005737">
    <property type="term" value="C:cytoplasm"/>
    <property type="evidence" value="ECO:0007669"/>
    <property type="project" value="UniProtKB-SubCell"/>
</dbReference>
<comment type="catalytic activity">
    <reaction evidence="5 6">
        <text>2-deoxy-D-ribose 5-phosphate = D-glyceraldehyde 3-phosphate + acetaldehyde</text>
        <dbReference type="Rhea" id="RHEA:12821"/>
        <dbReference type="ChEBI" id="CHEBI:15343"/>
        <dbReference type="ChEBI" id="CHEBI:59776"/>
        <dbReference type="ChEBI" id="CHEBI:62877"/>
        <dbReference type="EC" id="4.1.2.4"/>
    </reaction>
</comment>
<dbReference type="InterPro" id="IPR002915">
    <property type="entry name" value="DeoC/FbaB/LacD_aldolase"/>
</dbReference>
<sequence length="243" mass="27165">MYNIKNSKELANLINYTNLNNIISEGEMREFLETAKELNFNSVIIPPTYVSLAKEILRDSDIKIGSVVGFPLGFEDTEGKLAETKSLLDNGVSEIEVVVNLSHLKDGKHKEIKNELKQLKDLVGDKILKVIIETKALTDPEKATIAKLAEETGVDFIKTSTGFVTPNHIYENVNDINVIQKYAPKIKIEIYGGINNYKLANQVLTAGADKIGSNQGYEIVTRYKDLRENTQITPKPITLKKKD</sequence>
<comment type="caution">
    <text evidence="7">The sequence shown here is derived from an EMBL/GenBank/DDBJ whole genome shotgun (WGS) entry which is preliminary data.</text>
</comment>
<name>A0A166BMW1_METOA</name>
<dbReference type="InterPro" id="IPR028581">
    <property type="entry name" value="DeoC_typeI"/>
</dbReference>
<organism evidence="7 8">
    <name type="scientific">Methanobrevibacter oralis</name>
    <dbReference type="NCBI Taxonomy" id="66851"/>
    <lineage>
        <taxon>Archaea</taxon>
        <taxon>Methanobacteriati</taxon>
        <taxon>Methanobacteriota</taxon>
        <taxon>Methanomada group</taxon>
        <taxon>Methanobacteria</taxon>
        <taxon>Methanobacteriales</taxon>
        <taxon>Methanobacteriaceae</taxon>
        <taxon>Methanobrevibacter</taxon>
    </lineage>
</organism>
<comment type="function">
    <text evidence="6">Catalyzes a reversible aldol reaction between acetaldehyde and D-glyceraldehyde 3-phosphate to generate 2-deoxy-D-ribose 5-phosphate.</text>
</comment>
<evidence type="ECO:0000313" key="7">
    <source>
        <dbReference type="EMBL" id="KZX13573.1"/>
    </source>
</evidence>
<dbReference type="GO" id="GO:0016052">
    <property type="term" value="P:carbohydrate catabolic process"/>
    <property type="evidence" value="ECO:0007669"/>
    <property type="project" value="TreeGrafter"/>
</dbReference>
<evidence type="ECO:0000256" key="6">
    <source>
        <dbReference type="HAMAP-Rule" id="MF_00114"/>
    </source>
</evidence>
<comment type="similarity">
    <text evidence="1 6">Belongs to the DeoC/FbaB aldolase family. DeoC type 1 subfamily.</text>
</comment>
<evidence type="ECO:0000256" key="5">
    <source>
        <dbReference type="ARBA" id="ARBA00048791"/>
    </source>
</evidence>
<proteinExistence type="inferred from homology"/>
<dbReference type="InterPro" id="IPR011343">
    <property type="entry name" value="DeoC"/>
</dbReference>
<keyword evidence="2 6" id="KW-0963">Cytoplasm</keyword>
<evidence type="ECO:0000256" key="2">
    <source>
        <dbReference type="ARBA" id="ARBA00022490"/>
    </source>
</evidence>
<dbReference type="Gene3D" id="3.20.20.70">
    <property type="entry name" value="Aldolase class I"/>
    <property type="match status" value="1"/>
</dbReference>
<dbReference type="RefSeq" id="WP_042691311.1">
    <property type="nucleotide sequence ID" value="NZ_CABMAB010000002.1"/>
</dbReference>
<comment type="subcellular location">
    <subcellularLocation>
        <location evidence="6">Cytoplasm</location>
    </subcellularLocation>
</comment>
<evidence type="ECO:0000256" key="1">
    <source>
        <dbReference type="ARBA" id="ARBA00010936"/>
    </source>
</evidence>
<dbReference type="EC" id="4.1.2.4" evidence="6"/>
<accession>A0A166BMW1</accession>
<dbReference type="HAMAP" id="MF_00114">
    <property type="entry name" value="DeoC_type1"/>
    <property type="match status" value="1"/>
</dbReference>